<dbReference type="GO" id="GO:0046983">
    <property type="term" value="F:protein dimerization activity"/>
    <property type="evidence" value="ECO:0007669"/>
    <property type="project" value="InterPro"/>
</dbReference>
<dbReference type="InterPro" id="IPR052035">
    <property type="entry name" value="ZnF_BED_domain_contain"/>
</dbReference>
<evidence type="ECO:0000256" key="1">
    <source>
        <dbReference type="ARBA" id="ARBA00023125"/>
    </source>
</evidence>
<evidence type="ECO:0000256" key="2">
    <source>
        <dbReference type="SAM" id="MobiDB-lite"/>
    </source>
</evidence>
<evidence type="ECO:0000259" key="3">
    <source>
        <dbReference type="Pfam" id="PF05699"/>
    </source>
</evidence>
<dbReference type="EMBL" id="JBDFQZ010000010">
    <property type="protein sequence ID" value="KAK9683644.1"/>
    <property type="molecule type" value="Genomic_DNA"/>
</dbReference>
<dbReference type="PANTHER" id="PTHR46481:SF6">
    <property type="entry name" value="ZINC FINGER BED DOMAIN-CONTAINING PROTEIN RICESLEEPER 2-LIKE"/>
    <property type="match status" value="1"/>
</dbReference>
<dbReference type="InterPro" id="IPR008906">
    <property type="entry name" value="HATC_C_dom"/>
</dbReference>
<dbReference type="AlphaFoldDB" id="A0AAW1I575"/>
<dbReference type="InterPro" id="IPR025525">
    <property type="entry name" value="hAT-like_transposase_RNase-H"/>
</dbReference>
<accession>A0AAW1I575</accession>
<gene>
    <name evidence="5" type="ORF">RND81_10G155700</name>
</gene>
<feature type="region of interest" description="Disordered" evidence="2">
    <location>
        <begin position="1"/>
        <end position="20"/>
    </location>
</feature>
<name>A0AAW1I575_SAPOF</name>
<evidence type="ECO:0008006" key="7">
    <source>
        <dbReference type="Google" id="ProtNLM"/>
    </source>
</evidence>
<reference evidence="5" key="1">
    <citation type="submission" date="2024-03" db="EMBL/GenBank/DDBJ databases">
        <title>WGS assembly of Saponaria officinalis var. Norfolk2.</title>
        <authorList>
            <person name="Jenkins J."/>
            <person name="Shu S."/>
            <person name="Grimwood J."/>
            <person name="Barry K."/>
            <person name="Goodstein D."/>
            <person name="Schmutz J."/>
            <person name="Leebens-Mack J."/>
            <person name="Osbourn A."/>
        </authorList>
    </citation>
    <scope>NUCLEOTIDE SEQUENCE [LARGE SCALE GENOMIC DNA]</scope>
    <source>
        <strain evidence="5">JIC</strain>
    </source>
</reference>
<dbReference type="Pfam" id="PF05699">
    <property type="entry name" value="Dimer_Tnp_hAT"/>
    <property type="match status" value="1"/>
</dbReference>
<proteinExistence type="predicted"/>
<organism evidence="5 6">
    <name type="scientific">Saponaria officinalis</name>
    <name type="common">Common soapwort</name>
    <name type="synonym">Lychnis saponaria</name>
    <dbReference type="NCBI Taxonomy" id="3572"/>
    <lineage>
        <taxon>Eukaryota</taxon>
        <taxon>Viridiplantae</taxon>
        <taxon>Streptophyta</taxon>
        <taxon>Embryophyta</taxon>
        <taxon>Tracheophyta</taxon>
        <taxon>Spermatophyta</taxon>
        <taxon>Magnoliopsida</taxon>
        <taxon>eudicotyledons</taxon>
        <taxon>Gunneridae</taxon>
        <taxon>Pentapetalae</taxon>
        <taxon>Caryophyllales</taxon>
        <taxon>Caryophyllaceae</taxon>
        <taxon>Caryophylleae</taxon>
        <taxon>Saponaria</taxon>
    </lineage>
</organism>
<protein>
    <recommendedName>
        <fullName evidence="7">Transposase</fullName>
    </recommendedName>
</protein>
<feature type="domain" description="hAT-like transposase RNase-H fold" evidence="4">
    <location>
        <begin position="460"/>
        <end position="560"/>
    </location>
</feature>
<keyword evidence="1" id="KW-0238">DNA-binding</keyword>
<comment type="caution">
    <text evidence="5">The sequence shown here is derived from an EMBL/GenBank/DDBJ whole genome shotgun (WGS) entry which is preliminary data.</text>
</comment>
<keyword evidence="6" id="KW-1185">Reference proteome</keyword>
<dbReference type="InterPro" id="IPR012337">
    <property type="entry name" value="RNaseH-like_sf"/>
</dbReference>
<sequence length="704" mass="81219">MELDDDRSAQRERLDDLLNDPDVMSNENVEVIMPDTPLPDSSLIQLDVPSFLNSEPILPNQGVPLQEPDEHIIHPETGETLFPVVIEEIFGKKGRREADIWKHFKFYKCISKTEPEKMYAVCIYCRKAFYRAESRCGTFNPIRHIAVCIDKKKQPCEETKISKVFDQNVYVELIAEAIMMHGYPFSIVEHRGLRRVHLYLNENVKTISSNSIKKVCLLKHGVFKEKIKEILGTLTSRICLTCDVWTACTSRAYLTLTAHYVDDKWTMRSKVLNFVHFPPPHTGFRIFSLLLPLIQQWGIEKKTFTLTLDNASSNDSMASDMRNALMENLPRGGDYFHIRCCAHILNLVVKDGLKVIDECIIKVRETVKYIDASEGRIIKFYHCANRFSLATTTKLWMDVATRWNSTYMMLKKAIFYKKALDMYALDESGFKHRISSSEWLKVEKICSLLEPFYEITNAFSGSEYPTANLYFINIWKIQRLIISAIDGGDNNIAEMTSKMYEKFDKYWHEFSPILSFAVILDPRYKYDFVLYALKKLHGDLTGTNKANVIYVQFLELYKDYEKNVSPIPTVSANNGDIGCGDLEDFDACYGSSKRSSSTEYERYLLDDKEPRTVPIDVLTFWSKNVDKYPILSSMAKDILAIPITTVASKSTFSMGGRILNKWRSSLLSQNVEALVTTRNWLFGYEDKDVVLYFYAYNFLLGYLI</sequence>
<dbReference type="SUPFAM" id="SSF53098">
    <property type="entry name" value="Ribonuclease H-like"/>
    <property type="match status" value="1"/>
</dbReference>
<dbReference type="PANTHER" id="PTHR46481">
    <property type="entry name" value="ZINC FINGER BED DOMAIN-CONTAINING PROTEIN 4"/>
    <property type="match status" value="1"/>
</dbReference>
<evidence type="ECO:0000313" key="5">
    <source>
        <dbReference type="EMBL" id="KAK9683644.1"/>
    </source>
</evidence>
<feature type="domain" description="HAT C-terminal dimerisation" evidence="3">
    <location>
        <begin position="599"/>
        <end position="681"/>
    </location>
</feature>
<evidence type="ECO:0000313" key="6">
    <source>
        <dbReference type="Proteomes" id="UP001443914"/>
    </source>
</evidence>
<dbReference type="SMART" id="SM00614">
    <property type="entry name" value="ZnF_BED"/>
    <property type="match status" value="1"/>
</dbReference>
<dbReference type="Pfam" id="PF14372">
    <property type="entry name" value="hAT-like_RNase-H"/>
    <property type="match status" value="1"/>
</dbReference>
<dbReference type="GO" id="GO:0003677">
    <property type="term" value="F:DNA binding"/>
    <property type="evidence" value="ECO:0007669"/>
    <property type="project" value="UniProtKB-KW"/>
</dbReference>
<dbReference type="Proteomes" id="UP001443914">
    <property type="component" value="Unassembled WGS sequence"/>
</dbReference>
<feature type="compositionally biased region" description="Basic and acidic residues" evidence="2">
    <location>
        <begin position="1"/>
        <end position="16"/>
    </location>
</feature>
<evidence type="ECO:0000259" key="4">
    <source>
        <dbReference type="Pfam" id="PF14372"/>
    </source>
</evidence>